<reference evidence="2" key="1">
    <citation type="journal article" date="2023" name="G3 (Bethesda)">
        <title>Genome assembly and association tests identify interacting loci associated with vigor, precocity, and sex in interspecific pistachio rootstocks.</title>
        <authorList>
            <person name="Palmer W."/>
            <person name="Jacygrad E."/>
            <person name="Sagayaradj S."/>
            <person name="Cavanaugh K."/>
            <person name="Han R."/>
            <person name="Bertier L."/>
            <person name="Beede B."/>
            <person name="Kafkas S."/>
            <person name="Golino D."/>
            <person name="Preece J."/>
            <person name="Michelmore R."/>
        </authorList>
    </citation>
    <scope>NUCLEOTIDE SEQUENCE [LARGE SCALE GENOMIC DNA]</scope>
</reference>
<protein>
    <submittedName>
        <fullName evidence="1">Uncharacterized protein</fullName>
    </submittedName>
</protein>
<evidence type="ECO:0000313" key="1">
    <source>
        <dbReference type="EMBL" id="KAJ0048886.1"/>
    </source>
</evidence>
<dbReference type="EMBL" id="CM047737">
    <property type="protein sequence ID" value="KAJ0048886.1"/>
    <property type="molecule type" value="Genomic_DNA"/>
</dbReference>
<dbReference type="Proteomes" id="UP001163603">
    <property type="component" value="Chromosome 2"/>
</dbReference>
<keyword evidence="2" id="KW-1185">Reference proteome</keyword>
<sequence>MARLSSFVFIGFNCFSLLLGFVAVSYAAYIQFNGGTVCQKALEVPLLITGLVLVVVSFLGLIGSFCRANSVMFLYLLMMLFLLVGLIVFSIFVLVVTNKVVVRKVSPNRLQDCSQWLENHVDGRNWEQIKSCLIDAKACNNLNNVDIKYWSLIQSGCCKPPMYCGLEAKNATFWVMPKGGPEVPDSDCTTFSNQQQTLCYDCKSCKAGVLGEVWQKWRLLGVFNLCVVAIVSMMFAIGCCVKKNNRYDYKYVSYSPYY</sequence>
<comment type="caution">
    <text evidence="1">The sequence shown here is derived from an EMBL/GenBank/DDBJ whole genome shotgun (WGS) entry which is preliminary data.</text>
</comment>
<accession>A0ACC0ZBE4</accession>
<proteinExistence type="predicted"/>
<organism evidence="1 2">
    <name type="scientific">Pistacia integerrima</name>
    <dbReference type="NCBI Taxonomy" id="434235"/>
    <lineage>
        <taxon>Eukaryota</taxon>
        <taxon>Viridiplantae</taxon>
        <taxon>Streptophyta</taxon>
        <taxon>Embryophyta</taxon>
        <taxon>Tracheophyta</taxon>
        <taxon>Spermatophyta</taxon>
        <taxon>Magnoliopsida</taxon>
        <taxon>eudicotyledons</taxon>
        <taxon>Gunneridae</taxon>
        <taxon>Pentapetalae</taxon>
        <taxon>rosids</taxon>
        <taxon>malvids</taxon>
        <taxon>Sapindales</taxon>
        <taxon>Anacardiaceae</taxon>
        <taxon>Pistacia</taxon>
    </lineage>
</organism>
<evidence type="ECO:0000313" key="2">
    <source>
        <dbReference type="Proteomes" id="UP001163603"/>
    </source>
</evidence>
<gene>
    <name evidence="1" type="ORF">Pint_16368</name>
</gene>
<name>A0ACC0ZBE4_9ROSI</name>